<evidence type="ECO:0000313" key="1">
    <source>
        <dbReference type="EMBL" id="UQX10644.1"/>
    </source>
</evidence>
<proteinExistence type="predicted"/>
<gene>
    <name evidence="1" type="ORF">M5I08_21925</name>
</gene>
<accession>A0ABY4QLG7</accession>
<sequence length="124" mass="13274">MAERLFLADDGENVAAKLNVVSGVFEHLTVDATGQAAFVLVLLLQAQHGEPIGNIEIKLRPPHDGADPMIINGPIPPEAGAGETGFAHYLISTNFWRHFEGRWVIETTAGGNAVSLPPYVHHSG</sequence>
<dbReference type="RefSeq" id="WP_219068843.1">
    <property type="nucleotide sequence ID" value="NZ_CAJUXY010000043.1"/>
</dbReference>
<reference evidence="1" key="1">
    <citation type="submission" date="2022-05" db="EMBL/GenBank/DDBJ databases">
        <title>A methanotrophic Mycobacterium dominates a cave microbial ecosystem.</title>
        <authorList>
            <person name="Van Spanning R.J.M."/>
            <person name="Guan Q."/>
            <person name="Melkonian C."/>
            <person name="Gallant J."/>
            <person name="Polerecky L."/>
            <person name="Flot J.-F."/>
            <person name="Brandt B.W."/>
            <person name="Braster M."/>
            <person name="Iturbe Espinoza P."/>
            <person name="Aerts J."/>
            <person name="Meima-Franke M."/>
            <person name="Piersma S.R."/>
            <person name="Bunduc C."/>
            <person name="Ummels R."/>
            <person name="Pain A."/>
            <person name="Fleming E.J."/>
            <person name="van der Wel N."/>
            <person name="Gherman V.D."/>
            <person name="Sarbu S.M."/>
            <person name="Bodelier P.L.E."/>
            <person name="Bitter W."/>
        </authorList>
    </citation>
    <scope>NUCLEOTIDE SEQUENCE</scope>
    <source>
        <strain evidence="1">Sulfur Cave</strain>
    </source>
</reference>
<evidence type="ECO:0008006" key="3">
    <source>
        <dbReference type="Google" id="ProtNLM"/>
    </source>
</evidence>
<protein>
    <recommendedName>
        <fullName evidence="3">DUF3859 domain-containing protein</fullName>
    </recommendedName>
</protein>
<dbReference type="Proteomes" id="UP001056610">
    <property type="component" value="Chromosome"/>
</dbReference>
<dbReference type="EMBL" id="CP097320">
    <property type="protein sequence ID" value="UQX10644.1"/>
    <property type="molecule type" value="Genomic_DNA"/>
</dbReference>
<evidence type="ECO:0000313" key="2">
    <source>
        <dbReference type="Proteomes" id="UP001056610"/>
    </source>
</evidence>
<organism evidence="1 2">
    <name type="scientific">Candidatus Mycobacterium methanotrophicum</name>
    <dbReference type="NCBI Taxonomy" id="2943498"/>
    <lineage>
        <taxon>Bacteria</taxon>
        <taxon>Bacillati</taxon>
        <taxon>Actinomycetota</taxon>
        <taxon>Actinomycetes</taxon>
        <taxon>Mycobacteriales</taxon>
        <taxon>Mycobacteriaceae</taxon>
        <taxon>Mycobacterium</taxon>
    </lineage>
</organism>
<name>A0ABY4QLG7_9MYCO</name>
<keyword evidence="2" id="KW-1185">Reference proteome</keyword>